<evidence type="ECO:0000313" key="2">
    <source>
        <dbReference type="EMBL" id="QJI01371.1"/>
    </source>
</evidence>
<evidence type="ECO:0000313" key="1">
    <source>
        <dbReference type="EMBL" id="QJA47992.1"/>
    </source>
</evidence>
<reference evidence="1" key="1">
    <citation type="submission" date="2020-03" db="EMBL/GenBank/DDBJ databases">
        <title>The deep terrestrial virosphere.</title>
        <authorList>
            <person name="Holmfeldt K."/>
            <person name="Nilsson E."/>
            <person name="Simone D."/>
            <person name="Lopez-Fernandez M."/>
            <person name="Wu X."/>
            <person name="de Brujin I."/>
            <person name="Lundin D."/>
            <person name="Andersson A."/>
            <person name="Bertilsson S."/>
            <person name="Dopson M."/>
        </authorList>
    </citation>
    <scope>NUCLEOTIDE SEQUENCE</scope>
    <source>
        <strain evidence="1">TM448A00804</strain>
        <strain evidence="2">TM448B02499</strain>
    </source>
</reference>
<gene>
    <name evidence="1" type="ORF">TM448A00804_0010</name>
    <name evidence="2" type="ORF">TM448B02499_0003</name>
</gene>
<protein>
    <submittedName>
        <fullName evidence="1">Uncharacterized protein</fullName>
    </submittedName>
</protein>
<organism evidence="1">
    <name type="scientific">viral metagenome</name>
    <dbReference type="NCBI Taxonomy" id="1070528"/>
    <lineage>
        <taxon>unclassified sequences</taxon>
        <taxon>metagenomes</taxon>
        <taxon>organismal metagenomes</taxon>
    </lineage>
</organism>
<dbReference type="EMBL" id="MT144919">
    <property type="protein sequence ID" value="QJI01371.1"/>
    <property type="molecule type" value="Genomic_DNA"/>
</dbReference>
<dbReference type="AlphaFoldDB" id="A0A6H1ZKJ2"/>
<accession>A0A6H1ZKJ2</accession>
<proteinExistence type="predicted"/>
<sequence length="63" mass="7953">MGNKDIEIYFIQFCFMKNRELLLKQYRKIYDVLFEKYLMTYKEGKKKHQDLNSIEDKFLMEFR</sequence>
<name>A0A6H1ZKJ2_9ZZZZ</name>
<dbReference type="EMBL" id="MT144067">
    <property type="protein sequence ID" value="QJA47992.1"/>
    <property type="molecule type" value="Genomic_DNA"/>
</dbReference>